<dbReference type="AlphaFoldDB" id="A0AAW0ME42"/>
<gene>
    <name evidence="1" type="ORF">WMY93_031007</name>
</gene>
<evidence type="ECO:0000313" key="1">
    <source>
        <dbReference type="EMBL" id="KAK7878377.1"/>
    </source>
</evidence>
<accession>A0AAW0ME42</accession>
<keyword evidence="2" id="KW-1185">Reference proteome</keyword>
<sequence length="128" mass="14353">MGCQLLFKFDVLTSFEHIKLISPAISQHAYLKMLEHRSASAGRIAISFSKSKGTDEAPLFEGHFMADDSKVSAFVQQIREQMISKSGHDSCGPATFTAGREMSKSQRQKWMKRALKWQSADMGFCCRA</sequence>
<dbReference type="EMBL" id="JBBPFD010000530">
    <property type="protein sequence ID" value="KAK7878377.1"/>
    <property type="molecule type" value="Genomic_DNA"/>
</dbReference>
<comment type="caution">
    <text evidence="1">The sequence shown here is derived from an EMBL/GenBank/DDBJ whole genome shotgun (WGS) entry which is preliminary data.</text>
</comment>
<name>A0AAW0ME42_9GOBI</name>
<evidence type="ECO:0000313" key="2">
    <source>
        <dbReference type="Proteomes" id="UP001460270"/>
    </source>
</evidence>
<protein>
    <submittedName>
        <fullName evidence="1">Uncharacterized protein</fullName>
    </submittedName>
</protein>
<proteinExistence type="predicted"/>
<organism evidence="1 2">
    <name type="scientific">Mugilogobius chulae</name>
    <name type="common">yellowstripe goby</name>
    <dbReference type="NCBI Taxonomy" id="88201"/>
    <lineage>
        <taxon>Eukaryota</taxon>
        <taxon>Metazoa</taxon>
        <taxon>Chordata</taxon>
        <taxon>Craniata</taxon>
        <taxon>Vertebrata</taxon>
        <taxon>Euteleostomi</taxon>
        <taxon>Actinopterygii</taxon>
        <taxon>Neopterygii</taxon>
        <taxon>Teleostei</taxon>
        <taxon>Neoteleostei</taxon>
        <taxon>Acanthomorphata</taxon>
        <taxon>Gobiaria</taxon>
        <taxon>Gobiiformes</taxon>
        <taxon>Gobioidei</taxon>
        <taxon>Gobiidae</taxon>
        <taxon>Gobionellinae</taxon>
        <taxon>Mugilogobius</taxon>
    </lineage>
</organism>
<dbReference type="Proteomes" id="UP001460270">
    <property type="component" value="Unassembled WGS sequence"/>
</dbReference>
<reference evidence="2" key="1">
    <citation type="submission" date="2024-04" db="EMBL/GenBank/DDBJ databases">
        <title>Salinicola lusitanus LLJ914,a marine bacterium isolated from the Okinawa Trough.</title>
        <authorList>
            <person name="Li J."/>
        </authorList>
    </citation>
    <scope>NUCLEOTIDE SEQUENCE [LARGE SCALE GENOMIC DNA]</scope>
</reference>